<dbReference type="InterPro" id="IPR023404">
    <property type="entry name" value="rSAM_horseshoe"/>
</dbReference>
<evidence type="ECO:0000313" key="9">
    <source>
        <dbReference type="EMBL" id="OWZ82926.1"/>
    </source>
</evidence>
<organism evidence="9 10">
    <name type="scientific">Natranaerobius trueperi</name>
    <dbReference type="NCBI Taxonomy" id="759412"/>
    <lineage>
        <taxon>Bacteria</taxon>
        <taxon>Bacillati</taxon>
        <taxon>Bacillota</taxon>
        <taxon>Clostridia</taxon>
        <taxon>Natranaerobiales</taxon>
        <taxon>Natranaerobiaceae</taxon>
        <taxon>Natranaerobius</taxon>
    </lineage>
</organism>
<feature type="binding site" evidence="6">
    <location>
        <position position="314"/>
    </location>
    <ligand>
        <name>[4Fe-4S] cluster</name>
        <dbReference type="ChEBI" id="CHEBI:49883"/>
        <note>4Fe-4S-S-AdoMet</note>
    </ligand>
</feature>
<accession>A0A226BVA1</accession>
<evidence type="ECO:0000256" key="6">
    <source>
        <dbReference type="HAMAP-Rule" id="MF_01251"/>
    </source>
</evidence>
<keyword evidence="2 6" id="KW-0949">S-adenosyl-L-methionine</keyword>
<dbReference type="Gene3D" id="3.80.30.20">
    <property type="entry name" value="tm_1862 like domain"/>
    <property type="match status" value="1"/>
</dbReference>
<dbReference type="OrthoDB" id="9803479at2"/>
<dbReference type="InterPro" id="IPR058240">
    <property type="entry name" value="rSAM_sf"/>
</dbReference>
<evidence type="ECO:0000313" key="10">
    <source>
        <dbReference type="Proteomes" id="UP000214588"/>
    </source>
</evidence>
<dbReference type="PROSITE" id="PS51918">
    <property type="entry name" value="RADICAL_SAM"/>
    <property type="match status" value="1"/>
</dbReference>
<name>A0A226BVA1_9FIRM</name>
<comment type="caution">
    <text evidence="9">The sequence shown here is derived from an EMBL/GenBank/DDBJ whole genome shotgun (WGS) entry which is preliminary data.</text>
</comment>
<dbReference type="GO" id="GO:0051539">
    <property type="term" value="F:4 iron, 4 sulfur cluster binding"/>
    <property type="evidence" value="ECO:0007669"/>
    <property type="project" value="UniProtKB-KW"/>
</dbReference>
<dbReference type="GO" id="GO:0005506">
    <property type="term" value="F:iron ion binding"/>
    <property type="evidence" value="ECO:0007669"/>
    <property type="project" value="UniProtKB-UniRule"/>
</dbReference>
<dbReference type="SUPFAM" id="SSF102114">
    <property type="entry name" value="Radical SAM enzymes"/>
    <property type="match status" value="1"/>
</dbReference>
<dbReference type="SFLD" id="SFLDG01069">
    <property type="entry name" value="UPF0313"/>
    <property type="match status" value="1"/>
</dbReference>
<dbReference type="InterPro" id="IPR022946">
    <property type="entry name" value="UPF0313"/>
</dbReference>
<dbReference type="PANTHER" id="PTHR32331:SF0">
    <property type="entry name" value="UPF0313 PROTEIN YGIQ"/>
    <property type="match status" value="1"/>
</dbReference>
<evidence type="ECO:0000256" key="2">
    <source>
        <dbReference type="ARBA" id="ARBA00022691"/>
    </source>
</evidence>
<feature type="region of interest" description="Disordered" evidence="7">
    <location>
        <begin position="600"/>
        <end position="622"/>
    </location>
</feature>
<evidence type="ECO:0000256" key="5">
    <source>
        <dbReference type="ARBA" id="ARBA00023014"/>
    </source>
</evidence>
<evidence type="ECO:0000256" key="3">
    <source>
        <dbReference type="ARBA" id="ARBA00022723"/>
    </source>
</evidence>
<dbReference type="InterPro" id="IPR006638">
    <property type="entry name" value="Elp3/MiaA/NifB-like_rSAM"/>
</dbReference>
<dbReference type="NCBIfam" id="TIGR03904">
    <property type="entry name" value="SAM_YgiQ"/>
    <property type="match status" value="1"/>
</dbReference>
<feature type="compositionally biased region" description="Basic residues" evidence="7">
    <location>
        <begin position="605"/>
        <end position="622"/>
    </location>
</feature>
<dbReference type="HAMAP" id="MF_01251">
    <property type="entry name" value="UPF0313"/>
    <property type="match status" value="1"/>
</dbReference>
<dbReference type="PANTHER" id="PTHR32331">
    <property type="entry name" value="UPF0313 PROTEIN YGIQ"/>
    <property type="match status" value="1"/>
</dbReference>
<keyword evidence="10" id="KW-1185">Reference proteome</keyword>
<reference evidence="9 10" key="1">
    <citation type="submission" date="2017-06" db="EMBL/GenBank/DDBJ databases">
        <title>Draft Genome Sequence of Natranaerobius trueperi halophilic, alkalithermophilic bacteria from soda lakes.</title>
        <authorList>
            <person name="Zhao B."/>
        </authorList>
    </citation>
    <scope>NUCLEOTIDE SEQUENCE [LARGE SCALE GENOMIC DNA]</scope>
    <source>
        <strain evidence="9 10">DSM 18760</strain>
    </source>
</reference>
<dbReference type="RefSeq" id="WP_089024366.1">
    <property type="nucleotide sequence ID" value="NZ_NIQC01000033.1"/>
</dbReference>
<keyword evidence="5 6" id="KW-0411">Iron-sulfur</keyword>
<keyword evidence="1 6" id="KW-0004">4Fe-4S</keyword>
<evidence type="ECO:0000259" key="8">
    <source>
        <dbReference type="PROSITE" id="PS51918"/>
    </source>
</evidence>
<dbReference type="Proteomes" id="UP000214588">
    <property type="component" value="Unassembled WGS sequence"/>
</dbReference>
<gene>
    <name evidence="9" type="ORF">CDO51_11345</name>
</gene>
<feature type="domain" description="Radical SAM core" evidence="8">
    <location>
        <begin position="292"/>
        <end position="564"/>
    </location>
</feature>
<proteinExistence type="inferred from homology"/>
<dbReference type="SMART" id="SM00729">
    <property type="entry name" value="Elp3"/>
    <property type="match status" value="1"/>
</dbReference>
<feature type="binding site" evidence="6">
    <location>
        <position position="311"/>
    </location>
    <ligand>
        <name>[4Fe-4S] cluster</name>
        <dbReference type="ChEBI" id="CHEBI:49883"/>
        <note>4Fe-4S-S-AdoMet</note>
    </ligand>
</feature>
<dbReference type="EMBL" id="NIQC01000033">
    <property type="protein sequence ID" value="OWZ82926.1"/>
    <property type="molecule type" value="Genomic_DNA"/>
</dbReference>
<dbReference type="SFLD" id="SFLDG01082">
    <property type="entry name" value="B12-binding_domain_containing"/>
    <property type="match status" value="1"/>
</dbReference>
<dbReference type="GO" id="GO:0003824">
    <property type="term" value="F:catalytic activity"/>
    <property type="evidence" value="ECO:0007669"/>
    <property type="project" value="InterPro"/>
</dbReference>
<dbReference type="Pfam" id="PF11842">
    <property type="entry name" value="DUF3362"/>
    <property type="match status" value="1"/>
</dbReference>
<evidence type="ECO:0000256" key="1">
    <source>
        <dbReference type="ARBA" id="ARBA00022485"/>
    </source>
</evidence>
<dbReference type="InterPro" id="IPR007197">
    <property type="entry name" value="rSAM"/>
</dbReference>
<keyword evidence="3 6" id="KW-0479">Metal-binding</keyword>
<dbReference type="SFLD" id="SFLDS00029">
    <property type="entry name" value="Radical_SAM"/>
    <property type="match status" value="1"/>
</dbReference>
<comment type="cofactor">
    <cofactor evidence="6">
        <name>[4Fe-4S] cluster</name>
        <dbReference type="ChEBI" id="CHEBI:49883"/>
    </cofactor>
    <text evidence="6">Binds 1 [4Fe-4S] cluster. The cluster is coordinated with 3 cysteines and an exchangeable S-adenosyl-L-methionine.</text>
</comment>
<dbReference type="InterPro" id="IPR013704">
    <property type="entry name" value="UPF0313_N"/>
</dbReference>
<dbReference type="InterPro" id="IPR024560">
    <property type="entry name" value="UPF0313_C"/>
</dbReference>
<protein>
    <submittedName>
        <fullName evidence="9">YgiQ family radical SAM protein</fullName>
    </submittedName>
</protein>
<feature type="binding site" evidence="6">
    <location>
        <position position="307"/>
    </location>
    <ligand>
        <name>[4Fe-4S] cluster</name>
        <dbReference type="ChEBI" id="CHEBI:49883"/>
        <note>4Fe-4S-S-AdoMet</note>
    </ligand>
</feature>
<dbReference type="Pfam" id="PF08497">
    <property type="entry name" value="Radical_SAM_N"/>
    <property type="match status" value="1"/>
</dbReference>
<evidence type="ECO:0000256" key="7">
    <source>
        <dbReference type="SAM" id="MobiDB-lite"/>
    </source>
</evidence>
<evidence type="ECO:0000256" key="4">
    <source>
        <dbReference type="ARBA" id="ARBA00023004"/>
    </source>
</evidence>
<comment type="similarity">
    <text evidence="6">Belongs to the UPF0313 family.</text>
</comment>
<dbReference type="AlphaFoldDB" id="A0A226BVA1"/>
<sequence>MTNFLPISKKDMNDRGWKQLDFIIVSGDAYVDHPSFGVAIIGRLLEAHGFKVGIISQPDWTNLEDFKQLGKPKYSFFVTGGNIDSMVNHYTVAKKRRRKDVYTPGGKSGHRPDRASIVYSQKIKEAFKKVPIILGGIEASLRRLGHYDYWDNRIRRSILLDAKADLLVYGMAEKQIIEIAEALQSGLSIKDLSFIKGTVYQSATIEHIYDYEMLPSYDNILASKKEYARSFLIQYKNTDHVKSKTLIEPYRHTYVIQTPPQEPLTTNELDTVYSLPFQKDYHPIYNKQGGVSAIKEVKHSLVSNRGCFGGCSFCALHFHQGRTIQTRSIDSIVEEAKELTKDTDFKGYIHDVGGPTANFRKKACQKQIKHGVCMDKSCLSPKPCNNLEIDHTEYLALLQKLRNVDGVKKVFIRSGIRYDYLIYDKDKSFFEELCKHHVSGQLKVAPEHIAPQVLEKMGKPNQEVFEKFKDNFYAINKKLGLKQFLVPYLMSSHPGSDLYAAIQLAEYLRDIDYQPEQVQDFYPTPGTLSTCMYYTEIDPRTMENVYVPKDPREKAIQRALIQYKNPKNYTLVYEGLKKAGREDLIGYGKKCLIKPKQQPYEFNSIHKKQKRNNGKKKSKKRK</sequence>
<keyword evidence="4 6" id="KW-0408">Iron</keyword>